<reference evidence="1" key="1">
    <citation type="submission" date="2018-05" db="EMBL/GenBank/DDBJ databases">
        <authorList>
            <person name="Lanie J.A."/>
            <person name="Ng W.-L."/>
            <person name="Kazmierczak K.M."/>
            <person name="Andrzejewski T.M."/>
            <person name="Davidsen T.M."/>
            <person name="Wayne K.J."/>
            <person name="Tettelin H."/>
            <person name="Glass J.I."/>
            <person name="Rusch D."/>
            <person name="Podicherti R."/>
            <person name="Tsui H.-C.T."/>
            <person name="Winkler M.E."/>
        </authorList>
    </citation>
    <scope>NUCLEOTIDE SEQUENCE</scope>
</reference>
<proteinExistence type="predicted"/>
<dbReference type="EMBL" id="UINC01154524">
    <property type="protein sequence ID" value="SVD49863.1"/>
    <property type="molecule type" value="Genomic_DNA"/>
</dbReference>
<dbReference type="AlphaFoldDB" id="A0A382VTN1"/>
<sequence>NQDGFFDGDTLFFFYHDETGDSLLGPLTFNYSNNPEWNSSELLFIGTTSGVNLSTNPQITLTPQETMEDIDFNTINLTQIVSDPDDDPAQIIWSFSGNEILDLNVENNVLTIEVLVPDWHGTENIQFIAIDSHGGADSLFVPFTVLPVNDLPFVDAGDDLQVNENETIQLNGTGGDIEGNVSFQWTGDSMIQFIDPDDPLTELISPEVNADTDFIITLTVTDSSNVAVSDSLILTVFNLGNTDIINFNPNWNLISFDIMMENMHPEIVFSDIINDDNLVFIT</sequence>
<gene>
    <name evidence="1" type="ORF">METZ01_LOCUS402717</name>
</gene>
<feature type="non-terminal residue" evidence="1">
    <location>
        <position position="282"/>
    </location>
</feature>
<organism evidence="1">
    <name type="scientific">marine metagenome</name>
    <dbReference type="NCBI Taxonomy" id="408172"/>
    <lineage>
        <taxon>unclassified sequences</taxon>
        <taxon>metagenomes</taxon>
        <taxon>ecological metagenomes</taxon>
    </lineage>
</organism>
<dbReference type="InterPro" id="IPR013783">
    <property type="entry name" value="Ig-like_fold"/>
</dbReference>
<name>A0A382VTN1_9ZZZZ</name>
<feature type="non-terminal residue" evidence="1">
    <location>
        <position position="1"/>
    </location>
</feature>
<dbReference type="Pfam" id="PF22352">
    <property type="entry name" value="K319L-like_PKD"/>
    <property type="match status" value="1"/>
</dbReference>
<evidence type="ECO:0008006" key="2">
    <source>
        <dbReference type="Google" id="ProtNLM"/>
    </source>
</evidence>
<accession>A0A382VTN1</accession>
<evidence type="ECO:0000313" key="1">
    <source>
        <dbReference type="EMBL" id="SVD49863.1"/>
    </source>
</evidence>
<dbReference type="Gene3D" id="2.60.40.10">
    <property type="entry name" value="Immunoglobulins"/>
    <property type="match status" value="1"/>
</dbReference>
<protein>
    <recommendedName>
        <fullName evidence="2">Cadherin domain-containing protein</fullName>
    </recommendedName>
</protein>